<evidence type="ECO:0000313" key="1">
    <source>
        <dbReference type="EMBL" id="RAN33340.1"/>
    </source>
</evidence>
<sequence length="534" mass="56420">MSFKQGLAAAVGLMLATLPAAAQIEDSGLELVNPWGMSFLEAGEPSLPTDMWAASNADDLLPLMRDVRTRGLTPAERTLMRRMALSPARRPSGAQEPLLRAERARIMFELGEARAAAALMARLDEPPPGLDADEITADLTLALGNEASACSMLSDLDRQGDYWAKLRAVCAALSGNTAGAELAIEMALSQGVEDTWLLNAVFAASGELPNAPEANYRSGLALAISTKARLEPPEDPLPENRPDLAAAMAARESLPQNLRVKAAGMAAEAGLISTAEYRALFEDLLANPDFTPSGPLETALYNMRDPFLPMADRAAGLVAALEAASDSPAHFISVSNLLLKDIAALPLDSDTAPYALVFARAAIAAGDFDMAHDWTTADTMEGAQEDGGFDSTFLKALTILAGEETSASTIAYTGERLVEQVDTDQQKQAANRLFALWAAFDIPVPASGRQLMKDIAEAESKPAYTPPVLATLAAAEAGAAGEVILSTVGYTNGDPTILQPVGMVLLLEAIQRIDAEDAARQLALEASGYWKIVQ</sequence>
<comment type="caution">
    <text evidence="1">The sequence shown here is derived from an EMBL/GenBank/DDBJ whole genome shotgun (WGS) entry which is preliminary data.</text>
</comment>
<proteinExistence type="predicted"/>
<dbReference type="eggNOG" id="ENOG5033AA5">
    <property type="taxonomic scope" value="Bacteria"/>
</dbReference>
<dbReference type="OrthoDB" id="7615437at2"/>
<evidence type="ECO:0008006" key="3">
    <source>
        <dbReference type="Google" id="ProtNLM"/>
    </source>
</evidence>
<keyword evidence="2" id="KW-1185">Reference proteome</keyword>
<organism evidence="1 2">
    <name type="scientific">Hyphomonas pacifica</name>
    <dbReference type="NCBI Taxonomy" id="1280941"/>
    <lineage>
        <taxon>Bacteria</taxon>
        <taxon>Pseudomonadati</taxon>
        <taxon>Pseudomonadota</taxon>
        <taxon>Alphaproteobacteria</taxon>
        <taxon>Hyphomonadales</taxon>
        <taxon>Hyphomonadaceae</taxon>
        <taxon>Hyphomonas</taxon>
    </lineage>
</organism>
<accession>A0A328K024</accession>
<dbReference type="RefSeq" id="WP_034826559.1">
    <property type="nucleotide sequence ID" value="NZ_AWFA01000022.1"/>
</dbReference>
<accession>A0A062TZA4</accession>
<dbReference type="EMBL" id="AWFB01000022">
    <property type="protein sequence ID" value="RAN33340.1"/>
    <property type="molecule type" value="Genomic_DNA"/>
</dbReference>
<dbReference type="AlphaFoldDB" id="A0A062TZA4"/>
<reference evidence="1 2" key="1">
    <citation type="submission" date="2013-04" db="EMBL/GenBank/DDBJ databases">
        <title>Hyphomonas sp. T24B3 Genome Sequencing.</title>
        <authorList>
            <person name="Lai Q."/>
            <person name="Shao Z."/>
        </authorList>
    </citation>
    <scope>NUCLEOTIDE SEQUENCE [LARGE SCALE GENOMIC DNA]</scope>
    <source>
        <strain evidence="1 2">T24B3</strain>
    </source>
</reference>
<dbReference type="Proteomes" id="UP000249123">
    <property type="component" value="Unassembled WGS sequence"/>
</dbReference>
<gene>
    <name evidence="1" type="ORF">HY3_13420</name>
</gene>
<dbReference type="STRING" id="1280941.HY2_13355"/>
<evidence type="ECO:0000313" key="2">
    <source>
        <dbReference type="Proteomes" id="UP000249123"/>
    </source>
</evidence>
<name>A0A062TZA4_9PROT</name>
<protein>
    <recommendedName>
        <fullName evidence="3">Antifreeze glycopeptide polyprotein</fullName>
    </recommendedName>
</protein>